<evidence type="ECO:0000256" key="3">
    <source>
        <dbReference type="ARBA" id="ARBA00022801"/>
    </source>
</evidence>
<name>A0A7X4W1H7_9GAMM</name>
<feature type="signal peptide" evidence="7">
    <location>
        <begin position="1"/>
        <end position="30"/>
    </location>
</feature>
<dbReference type="GO" id="GO:0016811">
    <property type="term" value="F:hydrolase activity, acting on carbon-nitrogen (but not peptide) bonds, in linear amides"/>
    <property type="evidence" value="ECO:0007669"/>
    <property type="project" value="InterPro"/>
</dbReference>
<accession>A0A7X4W1H7</accession>
<protein>
    <submittedName>
        <fullName evidence="8">Penicillin amidase</fullName>
    </submittedName>
</protein>
<dbReference type="SUPFAM" id="SSF56235">
    <property type="entry name" value="N-terminal nucleophile aminohydrolases (Ntn hydrolases)"/>
    <property type="match status" value="1"/>
</dbReference>
<dbReference type="PANTHER" id="PTHR34218">
    <property type="entry name" value="PEPTIDASE S45 PENICILLIN AMIDASE"/>
    <property type="match status" value="1"/>
</dbReference>
<dbReference type="Gene3D" id="2.30.120.10">
    <property type="match status" value="1"/>
</dbReference>
<dbReference type="InterPro" id="IPR014395">
    <property type="entry name" value="Pen/GL7ACA/AHL_acylase"/>
</dbReference>
<evidence type="ECO:0000256" key="4">
    <source>
        <dbReference type="ARBA" id="ARBA00023145"/>
    </source>
</evidence>
<feature type="binding site" evidence="6">
    <location>
        <position position="513"/>
    </location>
    <ligand>
        <name>Ca(2+)</name>
        <dbReference type="ChEBI" id="CHEBI:29108"/>
    </ligand>
</feature>
<feature type="binding site" evidence="6">
    <location>
        <position position="336"/>
    </location>
    <ligand>
        <name>Ca(2+)</name>
        <dbReference type="ChEBI" id="CHEBI:29108"/>
    </ligand>
</feature>
<dbReference type="GO" id="GO:0017000">
    <property type="term" value="P:antibiotic biosynthetic process"/>
    <property type="evidence" value="ECO:0007669"/>
    <property type="project" value="InterPro"/>
</dbReference>
<feature type="chain" id="PRO_5030962160" evidence="7">
    <location>
        <begin position="31"/>
        <end position="811"/>
    </location>
</feature>
<proteinExistence type="inferred from homology"/>
<feature type="binding site" evidence="6">
    <location>
        <position position="334"/>
    </location>
    <ligand>
        <name>Ca(2+)</name>
        <dbReference type="ChEBI" id="CHEBI:29108"/>
    </ligand>
</feature>
<keyword evidence="6" id="KW-0106">Calcium</keyword>
<evidence type="ECO:0000313" key="8">
    <source>
        <dbReference type="EMBL" id="NAW14244.1"/>
    </source>
</evidence>
<keyword evidence="9" id="KW-1185">Reference proteome</keyword>
<keyword evidence="4" id="KW-0865">Zymogen</keyword>
<dbReference type="EMBL" id="WUTS01000001">
    <property type="protein sequence ID" value="NAW14244.1"/>
    <property type="molecule type" value="Genomic_DNA"/>
</dbReference>
<comment type="similarity">
    <text evidence="1">Belongs to the peptidase S45 family.</text>
</comment>
<comment type="cofactor">
    <cofactor evidence="6">
        <name>Ca(2+)</name>
        <dbReference type="ChEBI" id="CHEBI:29108"/>
    </cofactor>
    <text evidence="6">Binds 1 Ca(2+) ion per dimer.</text>
</comment>
<dbReference type="Gene3D" id="1.10.287.150">
    <property type="match status" value="1"/>
</dbReference>
<evidence type="ECO:0000256" key="7">
    <source>
        <dbReference type="SAM" id="SignalP"/>
    </source>
</evidence>
<feature type="active site" description="Nucleophile" evidence="5">
    <location>
        <position position="262"/>
    </location>
</feature>
<evidence type="ECO:0000256" key="1">
    <source>
        <dbReference type="ARBA" id="ARBA00006586"/>
    </source>
</evidence>
<keyword evidence="3" id="KW-0378">Hydrolase</keyword>
<evidence type="ECO:0000256" key="2">
    <source>
        <dbReference type="ARBA" id="ARBA00022729"/>
    </source>
</evidence>
<dbReference type="InterPro" id="IPR023343">
    <property type="entry name" value="Penicillin_amidase_dom1"/>
</dbReference>
<dbReference type="GO" id="GO:0046872">
    <property type="term" value="F:metal ion binding"/>
    <property type="evidence" value="ECO:0007669"/>
    <property type="project" value="UniProtKB-KW"/>
</dbReference>
<evidence type="ECO:0000256" key="5">
    <source>
        <dbReference type="PIRSR" id="PIRSR001227-1"/>
    </source>
</evidence>
<dbReference type="Pfam" id="PF01804">
    <property type="entry name" value="Penicil_amidase"/>
    <property type="match status" value="1"/>
</dbReference>
<sequence>MAQPFTLGTCTTLLTALPLVAMLGIQPAAAAEVTIEWSQAGTPHVFADDNYGLFMGYGYAIAQDRLFQLEMTRRSTQGHVAAVLGEEYIDFDTGVRRNYDPERIRRQLAALDKHEYNILQGYADGINRWLEEIEAAPDNRMPKQFLDHGFRPEPWEAFDVAMVFIGTMINRFGDYNTEIQNQQILNNLIREHGQDTGKAIFDWLLAFYDPDAQTTVPNGEWDPARRQGAFTLGGTDPAFTSTAPLERSQDLAELSAPEKAFSNILVLGPERTDSATSILINGPQFGFYQPAYTYSIGLHGAGYNAVGNSPFGYPMVVFGHNGKITWGSTWGAADNVDIFRLELDPDDPTRYRFEDSYRKLEMRSETITVKGAEDVDIKVYRSHHGAVVDYRPDEGVAYAKQRGWEGKEVSTLMAWNRVAKAEDHTTWQAEVSQSAINVNWYYADQQGNIAYALGGHYPVRAPGSDGRLPMPGNGEYEWQGFMPFDSNPQVLNPSTGYITNWNQRPAEGMPNPDMWWYAWHEADRVQTLIDAVESQERLSADEAWQLMMDASFVDPSPRFFIPLLLDALDGENDDTLRRGAELLSKWDYMEYDQDADGEYDQAAIPLYRAWLEQLIILSLSDILPEEIAPWFLTTGHLKPGQASTGSTNISVAAKLVYRALRQHQHGESGTYDLFADRDPKRLMREAMQIAIANLQQTQGDDMDAWRSGVAHTIFSHRNFMGVPQAGKDEDIRVHHAMNRGTENNMTVFTSQEARGYEVAAPGQSGFVAPDGDRSPHYDDQIPLFRELENKPVLLNTATIREDSTRQERLTY</sequence>
<feature type="binding site" evidence="6">
    <location>
        <position position="178"/>
    </location>
    <ligand>
        <name>Ca(2+)</name>
        <dbReference type="ChEBI" id="CHEBI:29108"/>
    </ligand>
</feature>
<dbReference type="Gene3D" id="1.10.439.10">
    <property type="entry name" value="Penicillin Amidohydrolase, domain 1"/>
    <property type="match status" value="1"/>
</dbReference>
<organism evidence="8 9">
    <name type="scientific">Halomonas icarae</name>
    <dbReference type="NCBI Taxonomy" id="2691040"/>
    <lineage>
        <taxon>Bacteria</taxon>
        <taxon>Pseudomonadati</taxon>
        <taxon>Pseudomonadota</taxon>
        <taxon>Gammaproteobacteria</taxon>
        <taxon>Oceanospirillales</taxon>
        <taxon>Halomonadaceae</taxon>
        <taxon>Halomonas</taxon>
    </lineage>
</organism>
<dbReference type="InterPro" id="IPR002692">
    <property type="entry name" value="S45"/>
</dbReference>
<gene>
    <name evidence="8" type="ORF">GRB80_15530</name>
</gene>
<dbReference type="AlphaFoldDB" id="A0A7X4W1H7"/>
<feature type="binding site" evidence="6">
    <location>
        <position position="337"/>
    </location>
    <ligand>
        <name>Ca(2+)</name>
        <dbReference type="ChEBI" id="CHEBI:29108"/>
    </ligand>
</feature>
<comment type="caution">
    <text evidence="8">The sequence shown here is derived from an EMBL/GenBank/DDBJ whole genome shotgun (WGS) entry which is preliminary data.</text>
</comment>
<evidence type="ECO:0000256" key="6">
    <source>
        <dbReference type="PIRSR" id="PIRSR001227-2"/>
    </source>
</evidence>
<keyword evidence="6" id="KW-0479">Metal-binding</keyword>
<dbReference type="Gene3D" id="3.60.20.10">
    <property type="entry name" value="Glutamine Phosphoribosylpyrophosphate, subunit 1, domain 1"/>
    <property type="match status" value="1"/>
</dbReference>
<keyword evidence="2 7" id="KW-0732">Signal</keyword>
<dbReference type="InterPro" id="IPR043147">
    <property type="entry name" value="Penicillin_amidase_A-knob"/>
</dbReference>
<dbReference type="Gene3D" id="1.10.1400.10">
    <property type="match status" value="1"/>
</dbReference>
<dbReference type="InterPro" id="IPR029055">
    <property type="entry name" value="Ntn_hydrolases_N"/>
</dbReference>
<dbReference type="Proteomes" id="UP000448235">
    <property type="component" value="Unassembled WGS sequence"/>
</dbReference>
<dbReference type="RefSeq" id="WP_161424140.1">
    <property type="nucleotide sequence ID" value="NZ_JARWMY010000021.1"/>
</dbReference>
<dbReference type="PIRSF" id="PIRSF001227">
    <property type="entry name" value="Pen_acylase"/>
    <property type="match status" value="1"/>
</dbReference>
<dbReference type="PANTHER" id="PTHR34218:SF3">
    <property type="entry name" value="ACYL-HOMOSERINE LACTONE ACYLASE PVDQ"/>
    <property type="match status" value="1"/>
</dbReference>
<dbReference type="InterPro" id="IPR043146">
    <property type="entry name" value="Penicillin_amidase_N_B-knob"/>
</dbReference>
<evidence type="ECO:0000313" key="9">
    <source>
        <dbReference type="Proteomes" id="UP000448235"/>
    </source>
</evidence>
<reference evidence="8 9" key="1">
    <citation type="submission" date="2019-12" db="EMBL/GenBank/DDBJ databases">
        <title>Draft genome sequencing of Halomonas icarensis D1-1.</title>
        <authorList>
            <person name="Pandiyan K."/>
            <person name="Kushwaha P."/>
            <person name="Gowdham M."/>
            <person name="Chakdar H."/>
            <person name="Singh A."/>
            <person name="Kumar M."/>
            <person name="Saxena A.K."/>
        </authorList>
    </citation>
    <scope>NUCLEOTIDE SEQUENCE [LARGE SCALE GENOMIC DNA]</scope>
    <source>
        <strain evidence="8 9">D1-1</strain>
    </source>
</reference>